<accession>A0AA35VKA0</accession>
<dbReference type="Proteomes" id="UP001160390">
    <property type="component" value="Unassembled WGS sequence"/>
</dbReference>
<comment type="caution">
    <text evidence="1">The sequence shown here is derived from an EMBL/GenBank/DDBJ whole genome shotgun (WGS) entry which is preliminary data.</text>
</comment>
<name>A0AA35VKA0_9HYPO</name>
<dbReference type="EMBL" id="CABFNP030001299">
    <property type="protein sequence ID" value="CAI6098727.1"/>
    <property type="molecule type" value="Genomic_DNA"/>
</dbReference>
<protein>
    <submittedName>
        <fullName evidence="1">Uncharacterized protein</fullName>
    </submittedName>
</protein>
<evidence type="ECO:0000313" key="1">
    <source>
        <dbReference type="EMBL" id="CAI6098727.1"/>
    </source>
</evidence>
<reference evidence="1" key="1">
    <citation type="submission" date="2023-01" db="EMBL/GenBank/DDBJ databases">
        <authorList>
            <person name="Piombo E."/>
        </authorList>
    </citation>
    <scope>NUCLEOTIDE SEQUENCE</scope>
</reference>
<gene>
    <name evidence="1" type="ORF">CCHLO57077_00002721</name>
</gene>
<proteinExistence type="predicted"/>
<sequence>MTTFKDGKRKLNQCVAQCNALTYLVRQWRAKSYKNSDPRPRIKYMVLVVAVMSDKWRDGLVLKLCSGKSLRSVERV</sequence>
<organism evidence="1 2">
    <name type="scientific">Clonostachys chloroleuca</name>
    <dbReference type="NCBI Taxonomy" id="1926264"/>
    <lineage>
        <taxon>Eukaryota</taxon>
        <taxon>Fungi</taxon>
        <taxon>Dikarya</taxon>
        <taxon>Ascomycota</taxon>
        <taxon>Pezizomycotina</taxon>
        <taxon>Sordariomycetes</taxon>
        <taxon>Hypocreomycetidae</taxon>
        <taxon>Hypocreales</taxon>
        <taxon>Bionectriaceae</taxon>
        <taxon>Clonostachys</taxon>
    </lineage>
</organism>
<evidence type="ECO:0000313" key="2">
    <source>
        <dbReference type="Proteomes" id="UP001160390"/>
    </source>
</evidence>
<keyword evidence="2" id="KW-1185">Reference proteome</keyword>
<dbReference type="AlphaFoldDB" id="A0AA35VKA0"/>